<name>A0ABT3BJX2_9RHOB</name>
<accession>A0ABT3BJX2</accession>
<sequence>MSFLTRMTAAGLIALGTTLPAMAQDDTLTISVTFGPTAEVPDPRAGYNGWMSNQTGVTETLMGIDYDLNL</sequence>
<evidence type="ECO:0008006" key="4">
    <source>
        <dbReference type="Google" id="ProtNLM"/>
    </source>
</evidence>
<keyword evidence="3" id="KW-1185">Reference proteome</keyword>
<feature type="chain" id="PRO_5046783247" description="ABC transporter substrate-binding protein" evidence="1">
    <location>
        <begin position="24"/>
        <end position="70"/>
    </location>
</feature>
<organism evidence="2 3">
    <name type="scientific">Roseobacter sinensis</name>
    <dbReference type="NCBI Taxonomy" id="2931391"/>
    <lineage>
        <taxon>Bacteria</taxon>
        <taxon>Pseudomonadati</taxon>
        <taxon>Pseudomonadota</taxon>
        <taxon>Alphaproteobacteria</taxon>
        <taxon>Rhodobacterales</taxon>
        <taxon>Roseobacteraceae</taxon>
        <taxon>Roseobacter</taxon>
    </lineage>
</organism>
<dbReference type="Proteomes" id="UP001208690">
    <property type="component" value="Unassembled WGS sequence"/>
</dbReference>
<feature type="signal peptide" evidence="1">
    <location>
        <begin position="1"/>
        <end position="23"/>
    </location>
</feature>
<keyword evidence="1" id="KW-0732">Signal</keyword>
<dbReference type="RefSeq" id="WP_263846087.1">
    <property type="nucleotide sequence ID" value="NZ_JALIEB010000022.1"/>
</dbReference>
<dbReference type="EMBL" id="JALIEB010000022">
    <property type="protein sequence ID" value="MCV3273880.1"/>
    <property type="molecule type" value="Genomic_DNA"/>
</dbReference>
<evidence type="ECO:0000313" key="3">
    <source>
        <dbReference type="Proteomes" id="UP001208690"/>
    </source>
</evidence>
<gene>
    <name evidence="2" type="ORF">MUB52_20800</name>
</gene>
<evidence type="ECO:0000256" key="1">
    <source>
        <dbReference type="SAM" id="SignalP"/>
    </source>
</evidence>
<proteinExistence type="predicted"/>
<protein>
    <recommendedName>
        <fullName evidence="4">ABC transporter substrate-binding protein</fullName>
    </recommendedName>
</protein>
<reference evidence="2 3" key="1">
    <citation type="submission" date="2022-04" db="EMBL/GenBank/DDBJ databases">
        <title>Roseobacter sp. WL0113 is a bacterium isolated from neritic sediment.</title>
        <authorList>
            <person name="Wang L."/>
            <person name="He W."/>
            <person name="Zhang D.-F."/>
        </authorList>
    </citation>
    <scope>NUCLEOTIDE SEQUENCE [LARGE SCALE GENOMIC DNA]</scope>
    <source>
        <strain evidence="2 3">WL0113</strain>
    </source>
</reference>
<comment type="caution">
    <text evidence="2">The sequence shown here is derived from an EMBL/GenBank/DDBJ whole genome shotgun (WGS) entry which is preliminary data.</text>
</comment>
<evidence type="ECO:0000313" key="2">
    <source>
        <dbReference type="EMBL" id="MCV3273880.1"/>
    </source>
</evidence>